<comment type="caution">
    <text evidence="2">The sequence shown here is derived from an EMBL/GenBank/DDBJ whole genome shotgun (WGS) entry which is preliminary data.</text>
</comment>
<name>A0AAN4VM26_BIFAD</name>
<keyword evidence="1" id="KW-1133">Transmembrane helix</keyword>
<accession>A0AAN4VM26</accession>
<protein>
    <submittedName>
        <fullName evidence="2">Uncharacterized protein</fullName>
    </submittedName>
</protein>
<evidence type="ECO:0000256" key="1">
    <source>
        <dbReference type="SAM" id="Phobius"/>
    </source>
</evidence>
<dbReference type="Proteomes" id="UP000886943">
    <property type="component" value="Unassembled WGS sequence"/>
</dbReference>
<dbReference type="EMBL" id="BPPZ01000005">
    <property type="protein sequence ID" value="GJD14245.1"/>
    <property type="molecule type" value="Genomic_DNA"/>
</dbReference>
<keyword evidence="1" id="KW-0812">Transmembrane</keyword>
<sequence>MYNAKEEQAVDVSLATSSGVAGGEYLIKGTDLGSLFAEGFKAGNPKATEGVHVSRYEKRGTSMSMYIESSQKGTVTLPAFAYDNYRISDSGGDETLNLGSTQGTENLLTIQVPKGFSGEVQVRYRVPFVWRVAEIISLLGWIGCGVLYANEARLRRRKSI</sequence>
<feature type="transmembrane region" description="Helical" evidence="1">
    <location>
        <begin position="128"/>
        <end position="149"/>
    </location>
</feature>
<proteinExistence type="predicted"/>
<dbReference type="AlphaFoldDB" id="A0AAN4VM26"/>
<organism evidence="2 3">
    <name type="scientific">Bifidobacterium adolescentis</name>
    <dbReference type="NCBI Taxonomy" id="1680"/>
    <lineage>
        <taxon>Bacteria</taxon>
        <taxon>Bacillati</taxon>
        <taxon>Actinomycetota</taxon>
        <taxon>Actinomycetes</taxon>
        <taxon>Bifidobacteriales</taxon>
        <taxon>Bifidobacteriaceae</taxon>
        <taxon>Bifidobacterium</taxon>
    </lineage>
</organism>
<gene>
    <name evidence="2" type="ORF">BIFAD42_12290</name>
</gene>
<keyword evidence="1" id="KW-0472">Membrane</keyword>
<evidence type="ECO:0000313" key="3">
    <source>
        <dbReference type="Proteomes" id="UP000886943"/>
    </source>
</evidence>
<reference evidence="2" key="1">
    <citation type="submission" date="2021-08" db="EMBL/GenBank/DDBJ databases">
        <title>Draft genome sequence of the GABA producer Bifidobacterium adolescentis 4-2, isolated from healthy human feces.</title>
        <authorList>
            <person name="Altaib H."/>
            <person name="Niwa R."/>
            <person name="Abe M."/>
            <person name="Suzuki T."/>
        </authorList>
    </citation>
    <scope>NUCLEOTIDE SEQUENCE</scope>
    <source>
        <strain evidence="2">4-2</strain>
    </source>
</reference>
<evidence type="ECO:0000313" key="2">
    <source>
        <dbReference type="EMBL" id="GJD14245.1"/>
    </source>
</evidence>